<protein>
    <submittedName>
        <fullName evidence="2">Uncharacterized protein</fullName>
    </submittedName>
</protein>
<evidence type="ECO:0000256" key="1">
    <source>
        <dbReference type="SAM" id="MobiDB-lite"/>
    </source>
</evidence>
<dbReference type="EMBL" id="DXEI01000054">
    <property type="protein sequence ID" value="HIX94477.1"/>
    <property type="molecule type" value="Genomic_DNA"/>
</dbReference>
<name>A0A9D2BUX6_9FIRM</name>
<dbReference type="Proteomes" id="UP000886751">
    <property type="component" value="Unassembled WGS sequence"/>
</dbReference>
<evidence type="ECO:0000313" key="3">
    <source>
        <dbReference type="Proteomes" id="UP000886751"/>
    </source>
</evidence>
<evidence type="ECO:0000313" key="2">
    <source>
        <dbReference type="EMBL" id="HIX94477.1"/>
    </source>
</evidence>
<proteinExistence type="predicted"/>
<feature type="compositionally biased region" description="Pro residues" evidence="1">
    <location>
        <begin position="58"/>
        <end position="73"/>
    </location>
</feature>
<gene>
    <name evidence="2" type="ORF">H9846_03360</name>
</gene>
<comment type="caution">
    <text evidence="2">The sequence shown here is derived from an EMBL/GenBank/DDBJ whole genome shotgun (WGS) entry which is preliminary data.</text>
</comment>
<reference evidence="2" key="1">
    <citation type="journal article" date="2021" name="PeerJ">
        <title>Extensive microbial diversity within the chicken gut microbiome revealed by metagenomics and culture.</title>
        <authorList>
            <person name="Gilroy R."/>
            <person name="Ravi A."/>
            <person name="Getino M."/>
            <person name="Pursley I."/>
            <person name="Horton D.L."/>
            <person name="Alikhan N.F."/>
            <person name="Baker D."/>
            <person name="Gharbi K."/>
            <person name="Hall N."/>
            <person name="Watson M."/>
            <person name="Adriaenssens E.M."/>
            <person name="Foster-Nyarko E."/>
            <person name="Jarju S."/>
            <person name="Secka A."/>
            <person name="Antonio M."/>
            <person name="Oren A."/>
            <person name="Chaudhuri R.R."/>
            <person name="La Ragione R."/>
            <person name="Hildebrand F."/>
            <person name="Pallen M.J."/>
        </authorList>
    </citation>
    <scope>NUCLEOTIDE SEQUENCE</scope>
    <source>
        <strain evidence="2">ChiHecec2B26-7398</strain>
    </source>
</reference>
<sequence>MLHEPYGPRGAEDERDAFWTDLGEVTDAAYRGDPAQNARRTPRLDAAVHAPNYLPGAYPVPPAAQPAPGPLPGPGVQDAASRQDPLGSWTGVPSADAYEAPTQDADDL</sequence>
<dbReference type="AlphaFoldDB" id="A0A9D2BUX6"/>
<organism evidence="2 3">
    <name type="scientific">Candidatus Gemmiger excrementipullorum</name>
    <dbReference type="NCBI Taxonomy" id="2838610"/>
    <lineage>
        <taxon>Bacteria</taxon>
        <taxon>Bacillati</taxon>
        <taxon>Bacillota</taxon>
        <taxon>Clostridia</taxon>
        <taxon>Eubacteriales</taxon>
        <taxon>Gemmiger</taxon>
    </lineage>
</organism>
<feature type="region of interest" description="Disordered" evidence="1">
    <location>
        <begin position="51"/>
        <end position="108"/>
    </location>
</feature>
<reference evidence="2" key="2">
    <citation type="submission" date="2021-04" db="EMBL/GenBank/DDBJ databases">
        <authorList>
            <person name="Gilroy R."/>
        </authorList>
    </citation>
    <scope>NUCLEOTIDE SEQUENCE</scope>
    <source>
        <strain evidence="2">ChiHecec2B26-7398</strain>
    </source>
</reference>
<accession>A0A9D2BUX6</accession>